<evidence type="ECO:0000256" key="2">
    <source>
        <dbReference type="ARBA" id="ARBA00023295"/>
    </source>
</evidence>
<dbReference type="RefSeq" id="WP_344938178.1">
    <property type="nucleotide sequence ID" value="NZ_BAAAZR010000004.1"/>
</dbReference>
<dbReference type="CDD" id="cd14791">
    <property type="entry name" value="GH36"/>
    <property type="match status" value="1"/>
</dbReference>
<reference evidence="4" key="1">
    <citation type="journal article" date="2019" name="Int. J. Syst. Evol. Microbiol.">
        <title>The Global Catalogue of Microorganisms (GCM) 10K type strain sequencing project: providing services to taxonomists for standard genome sequencing and annotation.</title>
        <authorList>
            <consortium name="The Broad Institute Genomics Platform"/>
            <consortium name="The Broad Institute Genome Sequencing Center for Infectious Disease"/>
            <person name="Wu L."/>
            <person name="Ma J."/>
        </authorList>
    </citation>
    <scope>NUCLEOTIDE SEQUENCE [LARGE SCALE GENOMIC DNA]</scope>
    <source>
        <strain evidence="4">JCM 16908</strain>
    </source>
</reference>
<gene>
    <name evidence="3" type="ORF">GCM10022226_25270</name>
</gene>
<keyword evidence="2" id="KW-0326">Glycosidase</keyword>
<protein>
    <recommendedName>
        <fullName evidence="5">Alpha-galactosidase</fullName>
    </recommendedName>
</protein>
<dbReference type="Pfam" id="PF02065">
    <property type="entry name" value="Melibiase"/>
    <property type="match status" value="1"/>
</dbReference>
<dbReference type="InterPro" id="IPR013785">
    <property type="entry name" value="Aldolase_TIM"/>
</dbReference>
<evidence type="ECO:0008006" key="5">
    <source>
        <dbReference type="Google" id="ProtNLM"/>
    </source>
</evidence>
<keyword evidence="1" id="KW-0378">Hydrolase</keyword>
<dbReference type="Gene3D" id="3.20.20.70">
    <property type="entry name" value="Aldolase class I"/>
    <property type="match status" value="1"/>
</dbReference>
<sequence>MTRRQTFHPIAEIPVDPVRGLVHAHGWQGWTPTATLPVGEYGFRPVEPVMQTMRYRPERPGPADGFQGEGLLAVSPGPDSPTRVFAAGDGRAEVPSIRAHLVGERLLITAHLPDDIVDRTLPGPIDGALAAFADDFAVQAGVGALRRPPTVWCSWYHYFESVTESDVLENLRAVGEHDLPVDVIQVDDGWEEEVGDWLTPSGRFSSLPELARRVQADGRRAGLWLSPFVVGARSRLARDHPEWLRGDAGHNWGQDLYGLDVTHPGAAGYLREVFRTLCEWGFDYFKLDFLYAGALPGERHSGASPIAAYREGMALIREAIGPRPYLLGSGGPILPSVGLVDAMRVSPDIAPHFDAGTGDLSDPGQRAATLSTIGRSWQHGRFWVNDPDCLIVRPAVERRADWAAIVERHGGLRASSDRIADLDGWGLETTRRLLSTVPPPTPFAP</sequence>
<dbReference type="EMBL" id="BAAAZR010000004">
    <property type="protein sequence ID" value="GAA3804346.1"/>
    <property type="molecule type" value="Genomic_DNA"/>
</dbReference>
<keyword evidence="4" id="KW-1185">Reference proteome</keyword>
<dbReference type="PANTHER" id="PTHR43053:SF3">
    <property type="entry name" value="ALPHA-GALACTOSIDASE C-RELATED"/>
    <property type="match status" value="1"/>
</dbReference>
<dbReference type="InterPro" id="IPR017853">
    <property type="entry name" value="GH"/>
</dbReference>
<evidence type="ECO:0000256" key="1">
    <source>
        <dbReference type="ARBA" id="ARBA00022801"/>
    </source>
</evidence>
<name>A0ABP7I216_9ACTN</name>
<dbReference type="Proteomes" id="UP001500888">
    <property type="component" value="Unassembled WGS sequence"/>
</dbReference>
<evidence type="ECO:0000313" key="3">
    <source>
        <dbReference type="EMBL" id="GAA3804346.1"/>
    </source>
</evidence>
<organism evidence="3 4">
    <name type="scientific">Sphaerisporangium flaviroseum</name>
    <dbReference type="NCBI Taxonomy" id="509199"/>
    <lineage>
        <taxon>Bacteria</taxon>
        <taxon>Bacillati</taxon>
        <taxon>Actinomycetota</taxon>
        <taxon>Actinomycetes</taxon>
        <taxon>Streptosporangiales</taxon>
        <taxon>Streptosporangiaceae</taxon>
        <taxon>Sphaerisporangium</taxon>
    </lineage>
</organism>
<comment type="caution">
    <text evidence="3">The sequence shown here is derived from an EMBL/GenBank/DDBJ whole genome shotgun (WGS) entry which is preliminary data.</text>
</comment>
<dbReference type="PANTHER" id="PTHR43053">
    <property type="entry name" value="GLYCOSIDASE FAMILY 31"/>
    <property type="match status" value="1"/>
</dbReference>
<accession>A0ABP7I216</accession>
<proteinExistence type="predicted"/>
<dbReference type="InterPro" id="IPR002252">
    <property type="entry name" value="Glyco_hydro_36"/>
</dbReference>
<evidence type="ECO:0000313" key="4">
    <source>
        <dbReference type="Proteomes" id="UP001500888"/>
    </source>
</evidence>
<dbReference type="InterPro" id="IPR050985">
    <property type="entry name" value="Alpha-glycosidase_related"/>
</dbReference>
<dbReference type="SUPFAM" id="SSF51445">
    <property type="entry name" value="(Trans)glycosidases"/>
    <property type="match status" value="1"/>
</dbReference>